<dbReference type="Pfam" id="PF01325">
    <property type="entry name" value="Fe_dep_repress"/>
    <property type="match status" value="1"/>
</dbReference>
<evidence type="ECO:0000313" key="3">
    <source>
        <dbReference type="EMBL" id="KGK09335.1"/>
    </source>
</evidence>
<dbReference type="EMBL" id="JMCG01000001">
    <property type="protein sequence ID" value="KGK12417.1"/>
    <property type="molecule type" value="Genomic_DNA"/>
</dbReference>
<evidence type="ECO:0000259" key="1">
    <source>
        <dbReference type="Pfam" id="PF01325"/>
    </source>
</evidence>
<reference evidence="5 10" key="1">
    <citation type="submission" date="2014-04" db="EMBL/GenBank/DDBJ databases">
        <title>Genome sequencing of Vibrio navarrensis strains.</title>
        <authorList>
            <person name="Gladney L.M."/>
            <person name="Katz L.S."/>
            <person name="Marino-Ramirez L."/>
            <person name="Jordan I.K."/>
        </authorList>
    </citation>
    <scope>NUCLEOTIDE SEQUENCE [LARGE SCALE GENOMIC DNA]</scope>
    <source>
        <strain evidence="5 10">ATCC 51183</strain>
    </source>
</reference>
<dbReference type="EMBL" id="JMCG01000001">
    <property type="protein sequence ID" value="KGK11610.1"/>
    <property type="molecule type" value="Genomic_DNA"/>
</dbReference>
<dbReference type="InterPro" id="IPR022687">
    <property type="entry name" value="HTH_DTXR"/>
</dbReference>
<dbReference type="EMBL" id="JMCG01000001">
    <property type="protein sequence ID" value="KGK10288.1"/>
    <property type="molecule type" value="Genomic_DNA"/>
</dbReference>
<dbReference type="RefSeq" id="WP_020432846.1">
    <property type="nucleotide sequence ID" value="NZ_CP046791.1"/>
</dbReference>
<dbReference type="Proteomes" id="UP000029994">
    <property type="component" value="Unassembled WGS sequence"/>
</dbReference>
<dbReference type="AlphaFoldDB" id="A0A099LT66"/>
<evidence type="ECO:0000313" key="5">
    <source>
        <dbReference type="EMBL" id="KGK11403.1"/>
    </source>
</evidence>
<dbReference type="GO" id="GO:0003677">
    <property type="term" value="F:DNA binding"/>
    <property type="evidence" value="ECO:0007669"/>
    <property type="project" value="InterPro"/>
</dbReference>
<comment type="caution">
    <text evidence="5">The sequence shown here is derived from an EMBL/GenBank/DDBJ whole genome shotgun (WGS) entry which is preliminary data.</text>
</comment>
<protein>
    <submittedName>
        <fullName evidence="5">Transcriptional regulator</fullName>
    </submittedName>
</protein>
<dbReference type="EMBL" id="JMCG01000002">
    <property type="protein sequence ID" value="KGK08657.1"/>
    <property type="molecule type" value="Genomic_DNA"/>
</dbReference>
<dbReference type="EMBL" id="JMCG01000002">
    <property type="protein sequence ID" value="KGK09335.1"/>
    <property type="molecule type" value="Genomic_DNA"/>
</dbReference>
<name>A0A099LT66_9VIBR</name>
<keyword evidence="10" id="KW-1185">Reference proteome</keyword>
<organism evidence="5 10">
    <name type="scientific">Vibrio navarrensis</name>
    <dbReference type="NCBI Taxonomy" id="29495"/>
    <lineage>
        <taxon>Bacteria</taxon>
        <taxon>Pseudomonadati</taxon>
        <taxon>Pseudomonadota</taxon>
        <taxon>Gammaproteobacteria</taxon>
        <taxon>Vibrionales</taxon>
        <taxon>Vibrionaceae</taxon>
        <taxon>Vibrio</taxon>
    </lineage>
</organism>
<dbReference type="GeneID" id="43685216"/>
<proteinExistence type="predicted"/>
<evidence type="ECO:0000313" key="7">
    <source>
        <dbReference type="EMBL" id="KGK12417.1"/>
    </source>
</evidence>
<dbReference type="EMBL" id="JMCG01000001">
    <property type="protein sequence ID" value="KGK12476.1"/>
    <property type="molecule type" value="Genomic_DNA"/>
</dbReference>
<dbReference type="Gene3D" id="1.10.10.10">
    <property type="entry name" value="Winged helix-like DNA-binding domain superfamily/Winged helix DNA-binding domain"/>
    <property type="match status" value="1"/>
</dbReference>
<dbReference type="EMBL" id="JMCG01000001">
    <property type="protein sequence ID" value="KGK11403.1"/>
    <property type="molecule type" value="Genomic_DNA"/>
</dbReference>
<feature type="domain" description="HTH dtxR-type" evidence="1">
    <location>
        <begin position="6"/>
        <end position="57"/>
    </location>
</feature>
<evidence type="ECO:0000313" key="2">
    <source>
        <dbReference type="EMBL" id="KGK08657.1"/>
    </source>
</evidence>
<evidence type="ECO:0000313" key="6">
    <source>
        <dbReference type="EMBL" id="KGK11610.1"/>
    </source>
</evidence>
<dbReference type="SUPFAM" id="SSF46785">
    <property type="entry name" value="Winged helix' DNA-binding domain"/>
    <property type="match status" value="1"/>
</dbReference>
<dbReference type="EMBL" id="JMCG01000001">
    <property type="protein sequence ID" value="KGK12492.1"/>
    <property type="molecule type" value="Genomic_DNA"/>
</dbReference>
<dbReference type="InterPro" id="IPR036388">
    <property type="entry name" value="WH-like_DNA-bd_sf"/>
</dbReference>
<sequence>MSGKYTKKQGQYLAYIYYYTKVNGRAPAHADLQDYFEVSPPSVHQMLLKLEERGLITKEAGVSRSIKVAIDVKELPLDW</sequence>
<evidence type="ECO:0000313" key="10">
    <source>
        <dbReference type="Proteomes" id="UP000029994"/>
    </source>
</evidence>
<dbReference type="STRING" id="29495.EA26_02760"/>
<evidence type="ECO:0000313" key="8">
    <source>
        <dbReference type="EMBL" id="KGK12476.1"/>
    </source>
</evidence>
<evidence type="ECO:0000313" key="4">
    <source>
        <dbReference type="EMBL" id="KGK10288.1"/>
    </source>
</evidence>
<accession>A0A099LT66</accession>
<dbReference type="eggNOG" id="COG1321">
    <property type="taxonomic scope" value="Bacteria"/>
</dbReference>
<evidence type="ECO:0000313" key="9">
    <source>
        <dbReference type="EMBL" id="KGK12492.1"/>
    </source>
</evidence>
<dbReference type="InterPro" id="IPR036390">
    <property type="entry name" value="WH_DNA-bd_sf"/>
</dbReference>
<gene>
    <name evidence="4" type="ORF">EA26_02760</name>
    <name evidence="5" type="ORF">EA26_08800</name>
    <name evidence="6" type="ORF">EA26_09960</name>
    <name evidence="7" type="ORF">EA26_14305</name>
    <name evidence="8" type="ORF">EA26_14685</name>
    <name evidence="9" type="ORF">EA26_14835</name>
    <name evidence="2" type="ORF">EA26_15610</name>
    <name evidence="3" type="ORF">EA26_19250</name>
</gene>